<protein>
    <submittedName>
        <fullName evidence="2">DNA polymerase-3 subunit epsilon</fullName>
    </submittedName>
</protein>
<dbReference type="Gene3D" id="3.30.420.10">
    <property type="entry name" value="Ribonuclease H-like superfamily/Ribonuclease H"/>
    <property type="match status" value="1"/>
</dbReference>
<keyword evidence="3" id="KW-1185">Reference proteome</keyword>
<reference evidence="2 3" key="1">
    <citation type="submission" date="2019-03" db="EMBL/GenBank/DDBJ databases">
        <title>Genomic Encyclopedia of Type Strains, Phase III (KMG-III): the genomes of soil and plant-associated and newly described type strains.</title>
        <authorList>
            <person name="Whitman W."/>
        </authorList>
    </citation>
    <scope>NUCLEOTIDE SEQUENCE [LARGE SCALE GENOMIC DNA]</scope>
    <source>
        <strain evidence="2 3">CECT 8976</strain>
    </source>
</reference>
<dbReference type="GO" id="GO:0045004">
    <property type="term" value="P:DNA replication proofreading"/>
    <property type="evidence" value="ECO:0007669"/>
    <property type="project" value="TreeGrafter"/>
</dbReference>
<evidence type="ECO:0000259" key="1">
    <source>
        <dbReference type="SMART" id="SM00479"/>
    </source>
</evidence>
<gene>
    <name evidence="2" type="ORF">DFP86_103122</name>
</gene>
<sequence length="313" mass="35001">MDTIQALQIIADHPEFRLLRRVPEQLQSPPAGEGDTGLALIIDTETTGMDKQYDVIIEVGMLLVRYRRATGEWLEIVGQYDGLEDPGQPLSQVVQTVTGLSDADLAGQRMDDACVNDLARQADLVIAHNAAFDRPFLSRRWPIFQEKSFACSVNEIDWMAAGFTSAKLELLVYHCGYFYDSHRALNDCWALLFVLGQVLAPRGETALSALLQSADKPSFLLNLQVRFDDKDKLKAIGGFQWLDGSDARHLPKSWLRRCKDKVELRAVLDSIHAQVFGGRSFPCQIGKLTALERYATNPQTLRMKSYEFPAPGA</sequence>
<evidence type="ECO:0000313" key="2">
    <source>
        <dbReference type="EMBL" id="TDR81469.1"/>
    </source>
</evidence>
<organism evidence="2 3">
    <name type="scientific">Paludibacterium purpuratum</name>
    <dbReference type="NCBI Taxonomy" id="1144873"/>
    <lineage>
        <taxon>Bacteria</taxon>
        <taxon>Pseudomonadati</taxon>
        <taxon>Pseudomonadota</taxon>
        <taxon>Betaproteobacteria</taxon>
        <taxon>Neisseriales</taxon>
        <taxon>Chromobacteriaceae</taxon>
        <taxon>Paludibacterium</taxon>
    </lineage>
</organism>
<dbReference type="Proteomes" id="UP000295611">
    <property type="component" value="Unassembled WGS sequence"/>
</dbReference>
<dbReference type="NCBIfam" id="NF006615">
    <property type="entry name" value="PRK09182.1"/>
    <property type="match status" value="1"/>
</dbReference>
<proteinExistence type="predicted"/>
<comment type="caution">
    <text evidence="2">The sequence shown here is derived from an EMBL/GenBank/DDBJ whole genome shotgun (WGS) entry which is preliminary data.</text>
</comment>
<accession>A0A4V3DVL3</accession>
<dbReference type="GO" id="GO:0008408">
    <property type="term" value="F:3'-5' exonuclease activity"/>
    <property type="evidence" value="ECO:0007669"/>
    <property type="project" value="TreeGrafter"/>
</dbReference>
<dbReference type="InterPro" id="IPR036397">
    <property type="entry name" value="RNaseH_sf"/>
</dbReference>
<dbReference type="GO" id="GO:0005829">
    <property type="term" value="C:cytosol"/>
    <property type="evidence" value="ECO:0007669"/>
    <property type="project" value="TreeGrafter"/>
</dbReference>
<name>A0A4V3DVL3_9NEIS</name>
<dbReference type="PANTHER" id="PTHR30231">
    <property type="entry name" value="DNA POLYMERASE III SUBUNIT EPSILON"/>
    <property type="match status" value="1"/>
</dbReference>
<dbReference type="GO" id="GO:0003676">
    <property type="term" value="F:nucleic acid binding"/>
    <property type="evidence" value="ECO:0007669"/>
    <property type="project" value="InterPro"/>
</dbReference>
<dbReference type="OrthoDB" id="9803913at2"/>
<dbReference type="PANTHER" id="PTHR30231:SF37">
    <property type="entry name" value="EXODEOXYRIBONUCLEASE 10"/>
    <property type="match status" value="1"/>
</dbReference>
<dbReference type="AlphaFoldDB" id="A0A4V3DVL3"/>
<dbReference type="CDD" id="cd06127">
    <property type="entry name" value="DEDDh"/>
    <property type="match status" value="1"/>
</dbReference>
<dbReference type="EMBL" id="SNZP01000003">
    <property type="protein sequence ID" value="TDR81469.1"/>
    <property type="molecule type" value="Genomic_DNA"/>
</dbReference>
<feature type="domain" description="Exonuclease" evidence="1">
    <location>
        <begin position="38"/>
        <end position="204"/>
    </location>
</feature>
<evidence type="ECO:0000313" key="3">
    <source>
        <dbReference type="Proteomes" id="UP000295611"/>
    </source>
</evidence>
<dbReference type="Pfam" id="PF00929">
    <property type="entry name" value="RNase_T"/>
    <property type="match status" value="1"/>
</dbReference>
<dbReference type="SMART" id="SM00479">
    <property type="entry name" value="EXOIII"/>
    <property type="match status" value="1"/>
</dbReference>
<dbReference type="RefSeq" id="WP_133678842.1">
    <property type="nucleotide sequence ID" value="NZ_SNZP01000003.1"/>
</dbReference>
<dbReference type="InterPro" id="IPR013520">
    <property type="entry name" value="Ribonucl_H"/>
</dbReference>
<dbReference type="InterPro" id="IPR012337">
    <property type="entry name" value="RNaseH-like_sf"/>
</dbReference>
<dbReference type="SUPFAM" id="SSF53098">
    <property type="entry name" value="Ribonuclease H-like"/>
    <property type="match status" value="1"/>
</dbReference>